<dbReference type="STRING" id="264462.Bd1018"/>
<dbReference type="CDD" id="cd00082">
    <property type="entry name" value="HisKA"/>
    <property type="match status" value="1"/>
</dbReference>
<dbReference type="NCBIfam" id="TIGR00229">
    <property type="entry name" value="sensory_box"/>
    <property type="match status" value="1"/>
</dbReference>
<evidence type="ECO:0000256" key="8">
    <source>
        <dbReference type="SAM" id="Phobius"/>
    </source>
</evidence>
<proteinExistence type="predicted"/>
<dbReference type="HOGENOM" id="CLU_000445_89_2_7"/>
<dbReference type="InterPro" id="IPR050351">
    <property type="entry name" value="BphY/WalK/GraS-like"/>
</dbReference>
<evidence type="ECO:0000256" key="1">
    <source>
        <dbReference type="ARBA" id="ARBA00000085"/>
    </source>
</evidence>
<dbReference type="SUPFAM" id="SSF55785">
    <property type="entry name" value="PYP-like sensor domain (PAS domain)"/>
    <property type="match status" value="1"/>
</dbReference>
<dbReference type="InterPro" id="IPR000700">
    <property type="entry name" value="PAS-assoc_C"/>
</dbReference>
<evidence type="ECO:0000313" key="12">
    <source>
        <dbReference type="Proteomes" id="UP000008080"/>
    </source>
</evidence>
<dbReference type="CDD" id="cd00130">
    <property type="entry name" value="PAS"/>
    <property type="match status" value="1"/>
</dbReference>
<dbReference type="Pfam" id="PF00512">
    <property type="entry name" value="HisKA"/>
    <property type="match status" value="1"/>
</dbReference>
<dbReference type="InterPro" id="IPR003594">
    <property type="entry name" value="HATPase_dom"/>
</dbReference>
<dbReference type="InterPro" id="IPR005467">
    <property type="entry name" value="His_kinase_dom"/>
</dbReference>
<evidence type="ECO:0000259" key="10">
    <source>
        <dbReference type="PROSITE" id="PS50113"/>
    </source>
</evidence>
<dbReference type="InterPro" id="IPR036097">
    <property type="entry name" value="HisK_dim/P_sf"/>
</dbReference>
<sequence>MKRFIRFPWRVYWRYFSWQVVAFNGLYLAVISVIDVRHGVRPFVYNEALLNFFVFSILVSAITSYRFAKPIHRVILKALRISSKRTFGSLVKEQEDDLADDETADISELELALDRIHRKMKSRKARYLQSQEESQAFMSAVAEGLVSVSLDEKILYFNSQFAAQFLSSDLLNGQILRLKDAIRSSDVLEGFGKTIKIGKVQRFTVKLPTLIDNQPRFFAVSVNPIRNEKTQEIYGVVGIFHDITEMKRAEQIRMDFVGNASHELRTPLTSIKGYVDTLKEDVKTGQIQQAGKFLDIVSRNIDRLMDLVNDMLSINTLEASNSELKLEMIHPLAISEHVVSELAVMAAEKNITIRVNGDVPPFLADARKVEQVLRNLVSNAVKYIPSGKTIQIRWERDIKEYIILRVIDDGQGIPEQHLDRLFERFYRIDKGRTRDAGGTGLGLAIVKHIMQSHGGTVAVKSIVDQGSEFICSFPIRK</sequence>
<dbReference type="PROSITE" id="PS50113">
    <property type="entry name" value="PAC"/>
    <property type="match status" value="1"/>
</dbReference>
<dbReference type="Gene3D" id="3.30.450.20">
    <property type="entry name" value="PAS domain"/>
    <property type="match status" value="1"/>
</dbReference>
<dbReference type="GO" id="GO:0016036">
    <property type="term" value="P:cellular response to phosphate starvation"/>
    <property type="evidence" value="ECO:0007669"/>
    <property type="project" value="TreeGrafter"/>
</dbReference>
<keyword evidence="7 8" id="KW-0472">Membrane</keyword>
<dbReference type="GO" id="GO:0000155">
    <property type="term" value="F:phosphorelay sensor kinase activity"/>
    <property type="evidence" value="ECO:0007669"/>
    <property type="project" value="InterPro"/>
</dbReference>
<dbReference type="CDD" id="cd00075">
    <property type="entry name" value="HATPase"/>
    <property type="match status" value="1"/>
</dbReference>
<name>Q6MP47_BDEBA</name>
<dbReference type="AlphaFoldDB" id="Q6MP47"/>
<keyword evidence="8" id="KW-1133">Transmembrane helix</keyword>
<dbReference type="PROSITE" id="PS50109">
    <property type="entry name" value="HIS_KIN"/>
    <property type="match status" value="1"/>
</dbReference>
<dbReference type="EMBL" id="BX842648">
    <property type="protein sequence ID" value="CAE78951.1"/>
    <property type="molecule type" value="Genomic_DNA"/>
</dbReference>
<accession>Q6MP47</accession>
<dbReference type="InterPro" id="IPR003661">
    <property type="entry name" value="HisK_dim/P_dom"/>
</dbReference>
<dbReference type="EC" id="2.7.13.3" evidence="2"/>
<dbReference type="SMART" id="SM00387">
    <property type="entry name" value="HATPase_c"/>
    <property type="match status" value="1"/>
</dbReference>
<dbReference type="GO" id="GO:0005886">
    <property type="term" value="C:plasma membrane"/>
    <property type="evidence" value="ECO:0007669"/>
    <property type="project" value="TreeGrafter"/>
</dbReference>
<keyword evidence="6" id="KW-0902">Two-component regulatory system</keyword>
<dbReference type="Gene3D" id="3.30.565.10">
    <property type="entry name" value="Histidine kinase-like ATPase, C-terminal domain"/>
    <property type="match status" value="1"/>
</dbReference>
<dbReference type="PANTHER" id="PTHR45453:SF1">
    <property type="entry name" value="PHOSPHATE REGULON SENSOR PROTEIN PHOR"/>
    <property type="match status" value="1"/>
</dbReference>
<reference evidence="11 12" key="1">
    <citation type="journal article" date="2004" name="Science">
        <title>A predator unmasked: life cycle of Bdellovibrio bacteriovorus from a genomic perspective.</title>
        <authorList>
            <person name="Rendulic S."/>
            <person name="Jagtap P."/>
            <person name="Rosinus A."/>
            <person name="Eppinger M."/>
            <person name="Baar C."/>
            <person name="Lanz C."/>
            <person name="Keller H."/>
            <person name="Lambert C."/>
            <person name="Evans K.J."/>
            <person name="Goesmann A."/>
            <person name="Meyer F."/>
            <person name="Sockett R.E."/>
            <person name="Schuster S.C."/>
        </authorList>
    </citation>
    <scope>NUCLEOTIDE SEQUENCE [LARGE SCALE GENOMIC DNA]</scope>
    <source>
        <strain evidence="12">ATCC 15356 / DSM 50701 / NCIMB 9529 / HD100</strain>
    </source>
</reference>
<dbReference type="Pfam" id="PF02518">
    <property type="entry name" value="HATPase_c"/>
    <property type="match status" value="1"/>
</dbReference>
<dbReference type="PRINTS" id="PR00344">
    <property type="entry name" value="BCTRLSENSOR"/>
</dbReference>
<gene>
    <name evidence="11" type="primary">phoR</name>
    <name evidence="11" type="ordered locus">Bd1018</name>
</gene>
<evidence type="ECO:0000256" key="3">
    <source>
        <dbReference type="ARBA" id="ARBA00022553"/>
    </source>
</evidence>
<evidence type="ECO:0000256" key="7">
    <source>
        <dbReference type="ARBA" id="ARBA00023136"/>
    </source>
</evidence>
<dbReference type="Gene3D" id="1.10.287.130">
    <property type="match status" value="1"/>
</dbReference>
<evidence type="ECO:0000256" key="4">
    <source>
        <dbReference type="ARBA" id="ARBA00022679"/>
    </source>
</evidence>
<evidence type="ECO:0000256" key="6">
    <source>
        <dbReference type="ARBA" id="ARBA00023012"/>
    </source>
</evidence>
<protein>
    <recommendedName>
        <fullName evidence="2">histidine kinase</fullName>
        <ecNumber evidence="2">2.7.13.3</ecNumber>
    </recommendedName>
</protein>
<comment type="catalytic activity">
    <reaction evidence="1">
        <text>ATP + protein L-histidine = ADP + protein N-phospho-L-histidine.</text>
        <dbReference type="EC" id="2.7.13.3"/>
    </reaction>
</comment>
<dbReference type="RefSeq" id="WP_011163553.1">
    <property type="nucleotide sequence ID" value="NC_005363.1"/>
</dbReference>
<dbReference type="InterPro" id="IPR035965">
    <property type="entry name" value="PAS-like_dom_sf"/>
</dbReference>
<dbReference type="KEGG" id="bba:Bd1018"/>
<dbReference type="FunFam" id="1.10.287.130:FF:000001">
    <property type="entry name" value="Two-component sensor histidine kinase"/>
    <property type="match status" value="1"/>
</dbReference>
<dbReference type="GeneID" id="93012081"/>
<dbReference type="InterPro" id="IPR004358">
    <property type="entry name" value="Sig_transdc_His_kin-like_C"/>
</dbReference>
<keyword evidence="12" id="KW-1185">Reference proteome</keyword>
<dbReference type="SMART" id="SM00388">
    <property type="entry name" value="HisKA"/>
    <property type="match status" value="1"/>
</dbReference>
<dbReference type="GO" id="GO:0004721">
    <property type="term" value="F:phosphoprotein phosphatase activity"/>
    <property type="evidence" value="ECO:0007669"/>
    <property type="project" value="TreeGrafter"/>
</dbReference>
<dbReference type="InterPro" id="IPR000014">
    <property type="entry name" value="PAS"/>
</dbReference>
<dbReference type="FunFam" id="3.30.565.10:FF:000006">
    <property type="entry name" value="Sensor histidine kinase WalK"/>
    <property type="match status" value="1"/>
</dbReference>
<feature type="transmembrane region" description="Helical" evidence="8">
    <location>
        <begin position="12"/>
        <end position="36"/>
    </location>
</feature>
<keyword evidence="4 11" id="KW-0808">Transferase</keyword>
<evidence type="ECO:0000256" key="5">
    <source>
        <dbReference type="ARBA" id="ARBA00022777"/>
    </source>
</evidence>
<evidence type="ECO:0000259" key="9">
    <source>
        <dbReference type="PROSITE" id="PS50109"/>
    </source>
</evidence>
<feature type="transmembrane region" description="Helical" evidence="8">
    <location>
        <begin position="48"/>
        <end position="68"/>
    </location>
</feature>
<keyword evidence="3" id="KW-0597">Phosphoprotein</keyword>
<evidence type="ECO:0000256" key="2">
    <source>
        <dbReference type="ARBA" id="ARBA00012438"/>
    </source>
</evidence>
<dbReference type="PANTHER" id="PTHR45453">
    <property type="entry name" value="PHOSPHATE REGULON SENSOR PROTEIN PHOR"/>
    <property type="match status" value="1"/>
</dbReference>
<dbReference type="SUPFAM" id="SSF47384">
    <property type="entry name" value="Homodimeric domain of signal transducing histidine kinase"/>
    <property type="match status" value="1"/>
</dbReference>
<keyword evidence="8" id="KW-0812">Transmembrane</keyword>
<organism evidence="11 12">
    <name type="scientific">Bdellovibrio bacteriovorus (strain ATCC 15356 / DSM 50701 / NCIMB 9529 / HD100)</name>
    <dbReference type="NCBI Taxonomy" id="264462"/>
    <lineage>
        <taxon>Bacteria</taxon>
        <taxon>Pseudomonadati</taxon>
        <taxon>Bdellovibrionota</taxon>
        <taxon>Bdellovibrionia</taxon>
        <taxon>Bdellovibrionales</taxon>
        <taxon>Pseudobdellovibrionaceae</taxon>
        <taxon>Bdellovibrio</taxon>
    </lineage>
</organism>
<feature type="domain" description="Histidine kinase" evidence="9">
    <location>
        <begin position="259"/>
        <end position="477"/>
    </location>
</feature>
<dbReference type="InterPro" id="IPR036890">
    <property type="entry name" value="HATPase_C_sf"/>
</dbReference>
<dbReference type="Proteomes" id="UP000008080">
    <property type="component" value="Chromosome"/>
</dbReference>
<keyword evidence="5" id="KW-0418">Kinase</keyword>
<feature type="domain" description="PAC" evidence="10">
    <location>
        <begin position="201"/>
        <end position="255"/>
    </location>
</feature>
<dbReference type="SUPFAM" id="SSF55874">
    <property type="entry name" value="ATPase domain of HSP90 chaperone/DNA topoisomerase II/histidine kinase"/>
    <property type="match status" value="1"/>
</dbReference>
<dbReference type="eggNOG" id="COG5002">
    <property type="taxonomic scope" value="Bacteria"/>
</dbReference>
<evidence type="ECO:0000313" key="11">
    <source>
        <dbReference type="EMBL" id="CAE78951.1"/>
    </source>
</evidence>